<organism evidence="2 3">
    <name type="scientific">Microbacterium barkeri</name>
    <dbReference type="NCBI Taxonomy" id="33917"/>
    <lineage>
        <taxon>Bacteria</taxon>
        <taxon>Bacillati</taxon>
        <taxon>Actinomycetota</taxon>
        <taxon>Actinomycetes</taxon>
        <taxon>Micrococcales</taxon>
        <taxon>Microbacteriaceae</taxon>
        <taxon>Microbacterium</taxon>
    </lineage>
</organism>
<dbReference type="AlphaFoldDB" id="A0A9W6LY90"/>
<dbReference type="Pfam" id="PF12770">
    <property type="entry name" value="CHAT"/>
    <property type="match status" value="1"/>
</dbReference>
<reference evidence="2" key="1">
    <citation type="journal article" date="2014" name="Int. J. Syst. Evol. Microbiol.">
        <title>Complete genome sequence of Corynebacterium casei LMG S-19264T (=DSM 44701T), isolated from a smear-ripened cheese.</title>
        <authorList>
            <consortium name="US DOE Joint Genome Institute (JGI-PGF)"/>
            <person name="Walter F."/>
            <person name="Albersmeier A."/>
            <person name="Kalinowski J."/>
            <person name="Ruckert C."/>
        </authorList>
    </citation>
    <scope>NUCLEOTIDE SEQUENCE</scope>
    <source>
        <strain evidence="2">VKM Ac-1020</strain>
    </source>
</reference>
<dbReference type="Gene3D" id="1.25.40.10">
    <property type="entry name" value="Tetratricopeptide repeat domain"/>
    <property type="match status" value="2"/>
</dbReference>
<keyword evidence="3" id="KW-1185">Reference proteome</keyword>
<proteinExistence type="predicted"/>
<sequence length="828" mass="88276">MASRPELPVAELLRRGVDAANAKRLRTARRLLVRALEAADDDVLRARISASLAYALGQLGDPDGAELLCRTALRFPMLPEETRGIISGQLATLLLHRGDVDAALPLFERAVALIDSPASRANVVLNRGVALLQRRRLGESADAFRAAAALFADLGDRGGEAQARHNLGYTALLAGDLVLALSEMTVARAEIARDSAVAAAISDLDRAEVLRESGQLRESAALLEQVAQAFGRARMQQARGEAELQLAQTLLGYEPGRAARVALRASRRFRGLGSASWEVRAEGVRLRALLAPTADRTSAKPVPSALEEECARVARRLSRFGFRVEARALRYVLDAALARTGRPPSRAARLHPDDPLSVRVLAHEARAARSAALGRDADARRHAEAGLHEVSAWQRSFGSLEVLSSTAVHGSGIFIEGLAASVRSGRPDTVFRWSEYTRHFSQQVSPVRPPQDAEHAADLAQLRALRAELASSDWVADPRVASLRQRISERQWVATASTDGPPVVSLDELRSALDGDTALLTYVYVRGRLTCLVVPGRGAPSLIDIPWGRVRDLRRGLYSELNAAAATRTGPGSRLIRESLEARLSCLSRALVEEAVRAAGDPRRVVVTAPGELRGTPWGMLPALRGRVVTHVRSASRWVATRGSVPLSSAGFVVGPGVARGDEEADTGARAWRRAGGPARILTGDASRIEHVTALAEGVDVLHVVAHGRHSPDSPLLSGFELADGTLFGYDIDAIARPPAVVVLSACELGRSSALWGEEAVGMARAWLHAGSHCVIAAPVTVADDVACELLGAMHEGLVGGLDPAEALMRATAQTGHVAPFVCYGSGF</sequence>
<dbReference type="RefSeq" id="WP_271174707.1">
    <property type="nucleotide sequence ID" value="NZ_BSEJ01000022.1"/>
</dbReference>
<evidence type="ECO:0000259" key="1">
    <source>
        <dbReference type="Pfam" id="PF12770"/>
    </source>
</evidence>
<comment type="caution">
    <text evidence="2">The sequence shown here is derived from an EMBL/GenBank/DDBJ whole genome shotgun (WGS) entry which is preliminary data.</text>
</comment>
<protein>
    <submittedName>
        <fullName evidence="2">CHAT domain-containing protein</fullName>
    </submittedName>
</protein>
<dbReference type="InterPro" id="IPR024983">
    <property type="entry name" value="CHAT_dom"/>
</dbReference>
<dbReference type="SUPFAM" id="SSF48452">
    <property type="entry name" value="TPR-like"/>
    <property type="match status" value="2"/>
</dbReference>
<reference evidence="2" key="2">
    <citation type="submission" date="2023-01" db="EMBL/GenBank/DDBJ databases">
        <authorList>
            <person name="Sun Q."/>
            <person name="Evtushenko L."/>
        </authorList>
    </citation>
    <scope>NUCLEOTIDE SEQUENCE</scope>
    <source>
        <strain evidence="2">VKM Ac-1020</strain>
    </source>
</reference>
<feature type="domain" description="CHAT" evidence="1">
    <location>
        <begin position="585"/>
        <end position="812"/>
    </location>
</feature>
<gene>
    <name evidence="2" type="ORF">GCM10017576_31590</name>
</gene>
<dbReference type="SMART" id="SM00028">
    <property type="entry name" value="TPR"/>
    <property type="match status" value="4"/>
</dbReference>
<dbReference type="InterPro" id="IPR019734">
    <property type="entry name" value="TPR_rpt"/>
</dbReference>
<name>A0A9W6LY90_9MICO</name>
<dbReference type="InterPro" id="IPR011990">
    <property type="entry name" value="TPR-like_helical_dom_sf"/>
</dbReference>
<accession>A0A9W6LY90</accession>
<dbReference type="EMBL" id="BSEJ01000022">
    <property type="protein sequence ID" value="GLJ63028.1"/>
    <property type="molecule type" value="Genomic_DNA"/>
</dbReference>
<evidence type="ECO:0000313" key="2">
    <source>
        <dbReference type="EMBL" id="GLJ63028.1"/>
    </source>
</evidence>
<dbReference type="Proteomes" id="UP001142462">
    <property type="component" value="Unassembled WGS sequence"/>
</dbReference>
<evidence type="ECO:0000313" key="3">
    <source>
        <dbReference type="Proteomes" id="UP001142462"/>
    </source>
</evidence>